<keyword evidence="2" id="KW-1133">Transmembrane helix</keyword>
<feature type="compositionally biased region" description="Low complexity" evidence="1">
    <location>
        <begin position="72"/>
        <end position="82"/>
    </location>
</feature>
<evidence type="ECO:0000313" key="3">
    <source>
        <dbReference type="EMBL" id="MDN4476953.1"/>
    </source>
</evidence>
<feature type="region of interest" description="Disordered" evidence="1">
    <location>
        <begin position="63"/>
        <end position="84"/>
    </location>
</feature>
<organism evidence="3 4">
    <name type="scientific">Demequina litoralis</name>
    <dbReference type="NCBI Taxonomy" id="3051660"/>
    <lineage>
        <taxon>Bacteria</taxon>
        <taxon>Bacillati</taxon>
        <taxon>Actinomycetota</taxon>
        <taxon>Actinomycetes</taxon>
        <taxon>Micrococcales</taxon>
        <taxon>Demequinaceae</taxon>
        <taxon>Demequina</taxon>
    </lineage>
</organism>
<comment type="caution">
    <text evidence="3">The sequence shown here is derived from an EMBL/GenBank/DDBJ whole genome shotgun (WGS) entry which is preliminary data.</text>
</comment>
<accession>A0ABT8GCT6</accession>
<dbReference type="EMBL" id="JAUHPW010000013">
    <property type="protein sequence ID" value="MDN4476953.1"/>
    <property type="molecule type" value="Genomic_DNA"/>
</dbReference>
<reference evidence="3" key="1">
    <citation type="submission" date="2023-06" db="EMBL/GenBank/DDBJ databases">
        <title>Sysu t00192.</title>
        <authorList>
            <person name="Gao L."/>
            <person name="Fang B.-Z."/>
            <person name="Li W.-J."/>
        </authorList>
    </citation>
    <scope>NUCLEOTIDE SEQUENCE</scope>
    <source>
        <strain evidence="3">SYSU T00192</strain>
    </source>
</reference>
<keyword evidence="4" id="KW-1185">Reference proteome</keyword>
<proteinExistence type="predicted"/>
<evidence type="ECO:0000313" key="4">
    <source>
        <dbReference type="Proteomes" id="UP001172728"/>
    </source>
</evidence>
<evidence type="ECO:0000256" key="1">
    <source>
        <dbReference type="SAM" id="MobiDB-lite"/>
    </source>
</evidence>
<protein>
    <submittedName>
        <fullName evidence="3">Uncharacterized protein</fullName>
    </submittedName>
</protein>
<keyword evidence="2" id="KW-0472">Membrane</keyword>
<evidence type="ECO:0000256" key="2">
    <source>
        <dbReference type="SAM" id="Phobius"/>
    </source>
</evidence>
<name>A0ABT8GCT6_9MICO</name>
<dbReference type="RefSeq" id="WP_301135865.1">
    <property type="nucleotide sequence ID" value="NZ_JAUHPW010000013.1"/>
</dbReference>
<feature type="transmembrane region" description="Helical" evidence="2">
    <location>
        <begin position="39"/>
        <end position="60"/>
    </location>
</feature>
<keyword evidence="2" id="KW-0812">Transmembrane</keyword>
<sequence>MSAELLRALAPLAEADAEAPHAIAGRARSRVRRRRRLRLAGYVAACAAFLGVAGAVAVVGGTGSGTGGGTDGATASTGTGARVSEDQATLRGTEIIHAEELLRGAASRIRPADRTPARQPAVVCRGTTDQDRPKPCRALWVGDAPLLVLDQEETRLTFYMTEDTLRVDVRWALRNASSRSMLVDHGDLLVALVTDPDAVSTAAKIDDRTFRGDSLWADDRERIALDGERRSLERLYPGGTMRGWTTFSVPAAPASREALWDIATRAAAGTLTVQIGIPHERGVTQPSTALIAEASMPVGRIDQAIAADHLLTSFTTPRARGEEAGSGRQAALLCDVPRGMRSSTFENYSIPYQARQVPCAPGWVDGPVLADTGTAELRAGTPADTLVWDVTNVSGRTLQLSRLQLMIEPDPDGLRARGDGLTLLGTAAVTPSSAWLASGRRTAWLTNVFYDYPLHAGATLGGRDRLFPGMLSSGTIVDADAIVGSLADGGRATAIAAVPFLDDPSRVLLLETPLTLLIDPFASP</sequence>
<dbReference type="Proteomes" id="UP001172728">
    <property type="component" value="Unassembled WGS sequence"/>
</dbReference>
<gene>
    <name evidence="3" type="ORF">QQX09_13925</name>
</gene>